<accession>A0A699KDT3</accession>
<protein>
    <submittedName>
        <fullName evidence="1">Nucleic acid-binding, OB-fold</fullName>
    </submittedName>
</protein>
<dbReference type="AlphaFoldDB" id="A0A699KDT3"/>
<dbReference type="SUPFAM" id="SSF57756">
    <property type="entry name" value="Retrovirus zinc finger-like domains"/>
    <property type="match status" value="1"/>
</dbReference>
<organism evidence="1">
    <name type="scientific">Tanacetum cinerariifolium</name>
    <name type="common">Dalmatian daisy</name>
    <name type="synonym">Chrysanthemum cinerariifolium</name>
    <dbReference type="NCBI Taxonomy" id="118510"/>
    <lineage>
        <taxon>Eukaryota</taxon>
        <taxon>Viridiplantae</taxon>
        <taxon>Streptophyta</taxon>
        <taxon>Embryophyta</taxon>
        <taxon>Tracheophyta</taxon>
        <taxon>Spermatophyta</taxon>
        <taxon>Magnoliopsida</taxon>
        <taxon>eudicotyledons</taxon>
        <taxon>Gunneridae</taxon>
        <taxon>Pentapetalae</taxon>
        <taxon>asterids</taxon>
        <taxon>campanulids</taxon>
        <taxon>Asterales</taxon>
        <taxon>Asteraceae</taxon>
        <taxon>Asteroideae</taxon>
        <taxon>Anthemideae</taxon>
        <taxon>Anthemidinae</taxon>
        <taxon>Tanacetum</taxon>
    </lineage>
</organism>
<reference evidence="1" key="1">
    <citation type="journal article" date="2019" name="Sci. Rep.">
        <title>Draft genome of Tanacetum cinerariifolium, the natural source of mosquito coil.</title>
        <authorList>
            <person name="Yamashiro T."/>
            <person name="Shiraishi A."/>
            <person name="Satake H."/>
            <person name="Nakayama K."/>
        </authorList>
    </citation>
    <scope>NUCLEOTIDE SEQUENCE</scope>
</reference>
<dbReference type="InterPro" id="IPR036875">
    <property type="entry name" value="Znf_CCHC_sf"/>
</dbReference>
<dbReference type="GO" id="GO:0003676">
    <property type="term" value="F:nucleic acid binding"/>
    <property type="evidence" value="ECO:0007669"/>
    <property type="project" value="InterPro"/>
</dbReference>
<proteinExistence type="predicted"/>
<evidence type="ECO:0000313" key="1">
    <source>
        <dbReference type="EMBL" id="GFA89699.1"/>
    </source>
</evidence>
<comment type="caution">
    <text evidence="1">The sequence shown here is derived from an EMBL/GenBank/DDBJ whole genome shotgun (WGS) entry which is preliminary data.</text>
</comment>
<sequence length="87" mass="9312">MVNASAWWWWWSANCYYMSDSDGNHYGSSSRLNTSCNRCRGVGHTSMNCPNVVNASGQRVNNMAIGGAQNSGLSNVASTYVGGNAAQ</sequence>
<gene>
    <name evidence="1" type="ORF">Tci_661671</name>
</gene>
<dbReference type="EMBL" id="BKCJ010509689">
    <property type="protein sequence ID" value="GFA89699.1"/>
    <property type="molecule type" value="Genomic_DNA"/>
</dbReference>
<dbReference type="GO" id="GO:0008270">
    <property type="term" value="F:zinc ion binding"/>
    <property type="evidence" value="ECO:0007669"/>
    <property type="project" value="InterPro"/>
</dbReference>
<name>A0A699KDT3_TANCI</name>